<keyword evidence="2" id="KW-0768">Sushi</keyword>
<evidence type="ECO:0000256" key="2">
    <source>
        <dbReference type="PROSITE-ProRule" id="PRU00302"/>
    </source>
</evidence>
<dbReference type="OrthoDB" id="9944172at2759"/>
<dbReference type="InterPro" id="IPR000436">
    <property type="entry name" value="Sushi_SCR_CCP_dom"/>
</dbReference>
<feature type="domain" description="Sushi" evidence="6">
    <location>
        <begin position="22"/>
        <end position="88"/>
    </location>
</feature>
<evidence type="ECO:0000313" key="8">
    <source>
        <dbReference type="Proteomes" id="UP000288216"/>
    </source>
</evidence>
<keyword evidence="4" id="KW-0472">Membrane</keyword>
<gene>
    <name evidence="7" type="ORF">scyTo_0009000</name>
</gene>
<feature type="signal peptide" evidence="5">
    <location>
        <begin position="1"/>
        <end position="19"/>
    </location>
</feature>
<keyword evidence="5" id="KW-0732">Signal</keyword>
<dbReference type="AlphaFoldDB" id="A0A401PFX9"/>
<dbReference type="SMART" id="SM00032">
    <property type="entry name" value="CCP"/>
    <property type="match status" value="1"/>
</dbReference>
<keyword evidence="4" id="KW-0812">Transmembrane</keyword>
<feature type="region of interest" description="Disordered" evidence="3">
    <location>
        <begin position="206"/>
        <end position="227"/>
    </location>
</feature>
<feature type="chain" id="PRO_5019322073" description="Sushi domain-containing protein" evidence="5">
    <location>
        <begin position="20"/>
        <end position="331"/>
    </location>
</feature>
<dbReference type="PROSITE" id="PS50923">
    <property type="entry name" value="SUSHI"/>
    <property type="match status" value="1"/>
</dbReference>
<evidence type="ECO:0000256" key="3">
    <source>
        <dbReference type="SAM" id="MobiDB-lite"/>
    </source>
</evidence>
<feature type="region of interest" description="Disordered" evidence="3">
    <location>
        <begin position="146"/>
        <end position="165"/>
    </location>
</feature>
<keyword evidence="8" id="KW-1185">Reference proteome</keyword>
<keyword evidence="4" id="KW-1133">Transmembrane helix</keyword>
<feature type="compositionally biased region" description="Low complexity" evidence="3">
    <location>
        <begin position="207"/>
        <end position="226"/>
    </location>
</feature>
<evidence type="ECO:0000256" key="1">
    <source>
        <dbReference type="ARBA" id="ARBA00023157"/>
    </source>
</evidence>
<dbReference type="PANTHER" id="PTHR15060">
    <property type="entry name" value="INTERLEUKIN-15 RECEPTOR SUBUNIT ALPHA"/>
    <property type="match status" value="1"/>
</dbReference>
<dbReference type="OMA" id="RCENNTE"/>
<accession>A0A401PFX9</accession>
<name>A0A401PFX9_SCYTO</name>
<comment type="caution">
    <text evidence="7">The sequence shown here is derived from an EMBL/GenBank/DDBJ whole genome shotgun (WGS) entry which is preliminary data.</text>
</comment>
<protein>
    <recommendedName>
        <fullName evidence="6">Sushi domain-containing protein</fullName>
    </recommendedName>
</protein>
<dbReference type="GO" id="GO:0042010">
    <property type="term" value="F:interleukin-15 receptor activity"/>
    <property type="evidence" value="ECO:0007669"/>
    <property type="project" value="InterPro"/>
</dbReference>
<dbReference type="Gene3D" id="2.20.28.230">
    <property type="match status" value="1"/>
</dbReference>
<evidence type="ECO:0000313" key="7">
    <source>
        <dbReference type="EMBL" id="GCB72008.1"/>
    </source>
</evidence>
<dbReference type="PANTHER" id="PTHR15060:SF0">
    <property type="entry name" value="INTERLEUKIN-15 RECEPTOR SUBUNIT ALPHA"/>
    <property type="match status" value="1"/>
</dbReference>
<dbReference type="SUPFAM" id="SSF57535">
    <property type="entry name" value="Complement control module/SCR domain"/>
    <property type="match status" value="1"/>
</dbReference>
<dbReference type="InterPro" id="IPR035976">
    <property type="entry name" value="Sushi/SCR/CCP_sf"/>
</dbReference>
<dbReference type="STRING" id="75743.A0A401PFX9"/>
<sequence length="331" mass="34902">MAGIKQLLVLCSILQLTLTFQGSCSKPNFKVENVDLSEITDTLFEVGQRLRLKCQSGYKRKAGTSNLIRCENNTEQIMWSKPNLMCITLTSLATSVESPPSTPTAGSVSDHFTTSTMDITVTTGSHLSPAMTTLTAPIESTTLTATPTSVSGCNQTSSSPPGNAATSGLGPLATAWTAVRPSTPSASTVETEFEATVPSASTLKAATETTDTSSTHGTTGTEPVTTRRALTERTVKPTTASETASDVAVTLGTSDTNITAGKNIGLIVGTSAGSLFFITICVLLLLWVIVFQNKISCTRSQEYELAPMPSMEVQSVTNINETEPLQQETES</sequence>
<evidence type="ECO:0000256" key="4">
    <source>
        <dbReference type="SAM" id="Phobius"/>
    </source>
</evidence>
<dbReference type="Proteomes" id="UP000288216">
    <property type="component" value="Unassembled WGS sequence"/>
</dbReference>
<feature type="transmembrane region" description="Helical" evidence="4">
    <location>
        <begin position="264"/>
        <end position="291"/>
    </location>
</feature>
<reference evidence="7 8" key="1">
    <citation type="journal article" date="2018" name="Nat. Ecol. Evol.">
        <title>Shark genomes provide insights into elasmobranch evolution and the origin of vertebrates.</title>
        <authorList>
            <person name="Hara Y"/>
            <person name="Yamaguchi K"/>
            <person name="Onimaru K"/>
            <person name="Kadota M"/>
            <person name="Koyanagi M"/>
            <person name="Keeley SD"/>
            <person name="Tatsumi K"/>
            <person name="Tanaka K"/>
            <person name="Motone F"/>
            <person name="Kageyama Y"/>
            <person name="Nozu R"/>
            <person name="Adachi N"/>
            <person name="Nishimura O"/>
            <person name="Nakagawa R"/>
            <person name="Tanegashima C"/>
            <person name="Kiyatake I"/>
            <person name="Matsumoto R"/>
            <person name="Murakumo K"/>
            <person name="Nishida K"/>
            <person name="Terakita A"/>
            <person name="Kuratani S"/>
            <person name="Sato K"/>
            <person name="Hyodo S Kuraku.S."/>
        </authorList>
    </citation>
    <scope>NUCLEOTIDE SEQUENCE [LARGE SCALE GENOMIC DNA]</scope>
</reference>
<keyword evidence="1" id="KW-1015">Disulfide bond</keyword>
<dbReference type="InterPro" id="IPR042372">
    <property type="entry name" value="IL15RA"/>
</dbReference>
<proteinExistence type="predicted"/>
<evidence type="ECO:0000256" key="5">
    <source>
        <dbReference type="SAM" id="SignalP"/>
    </source>
</evidence>
<organism evidence="7 8">
    <name type="scientific">Scyliorhinus torazame</name>
    <name type="common">Cloudy catshark</name>
    <name type="synonym">Catulus torazame</name>
    <dbReference type="NCBI Taxonomy" id="75743"/>
    <lineage>
        <taxon>Eukaryota</taxon>
        <taxon>Metazoa</taxon>
        <taxon>Chordata</taxon>
        <taxon>Craniata</taxon>
        <taxon>Vertebrata</taxon>
        <taxon>Chondrichthyes</taxon>
        <taxon>Elasmobranchii</taxon>
        <taxon>Galeomorphii</taxon>
        <taxon>Galeoidea</taxon>
        <taxon>Carcharhiniformes</taxon>
        <taxon>Scyliorhinidae</taxon>
        <taxon>Scyliorhinus</taxon>
    </lineage>
</organism>
<comment type="caution">
    <text evidence="2">Lacks conserved residue(s) required for the propagation of feature annotation.</text>
</comment>
<dbReference type="Pfam" id="PF00084">
    <property type="entry name" value="Sushi"/>
    <property type="match status" value="1"/>
</dbReference>
<dbReference type="EMBL" id="BFAA01003567">
    <property type="protein sequence ID" value="GCB72008.1"/>
    <property type="molecule type" value="Genomic_DNA"/>
</dbReference>
<evidence type="ECO:0000259" key="6">
    <source>
        <dbReference type="PROSITE" id="PS50923"/>
    </source>
</evidence>